<proteinExistence type="predicted"/>
<dbReference type="AlphaFoldDB" id="A0A0R0CSA3"/>
<dbReference type="EMBL" id="LDJL01000017">
    <property type="protein sequence ID" value="KRG68099.1"/>
    <property type="molecule type" value="Genomic_DNA"/>
</dbReference>
<accession>A0A0R0CSA3</accession>
<organism evidence="1 2">
    <name type="scientific">Pseudoxanthomonas dokdonensis</name>
    <dbReference type="NCBI Taxonomy" id="344882"/>
    <lineage>
        <taxon>Bacteria</taxon>
        <taxon>Pseudomonadati</taxon>
        <taxon>Pseudomonadota</taxon>
        <taxon>Gammaproteobacteria</taxon>
        <taxon>Lysobacterales</taxon>
        <taxon>Lysobacteraceae</taxon>
        <taxon>Pseudoxanthomonas</taxon>
    </lineage>
</organism>
<sequence>MKRLKNETLSIRTSPEIKDLLRLAAERERRSAASMVESLVLEYAREHGITQAKPAAKGKAGKA</sequence>
<evidence type="ECO:0000313" key="1">
    <source>
        <dbReference type="EMBL" id="KRG68099.1"/>
    </source>
</evidence>
<reference evidence="1 2" key="1">
    <citation type="submission" date="2015-05" db="EMBL/GenBank/DDBJ databases">
        <title>Genome sequencing and analysis of members of genus Stenotrophomonas.</title>
        <authorList>
            <person name="Patil P.P."/>
            <person name="Midha S."/>
            <person name="Patil P.B."/>
        </authorList>
    </citation>
    <scope>NUCLEOTIDE SEQUENCE [LARGE SCALE GENOMIC DNA]</scope>
    <source>
        <strain evidence="1 2">DSM 21858</strain>
    </source>
</reference>
<gene>
    <name evidence="1" type="ORF">ABB29_14710</name>
</gene>
<evidence type="ECO:0008006" key="3">
    <source>
        <dbReference type="Google" id="ProtNLM"/>
    </source>
</evidence>
<dbReference type="PATRIC" id="fig|344882.3.peg.1330"/>
<name>A0A0R0CSA3_9GAMM</name>
<dbReference type="InterPro" id="IPR010985">
    <property type="entry name" value="Ribbon_hlx_hlx"/>
</dbReference>
<dbReference type="Proteomes" id="UP000052052">
    <property type="component" value="Unassembled WGS sequence"/>
</dbReference>
<evidence type="ECO:0000313" key="2">
    <source>
        <dbReference type="Proteomes" id="UP000052052"/>
    </source>
</evidence>
<protein>
    <recommendedName>
        <fullName evidence="3">CopG-like ribbon-helix-helix domain-containing protein</fullName>
    </recommendedName>
</protein>
<dbReference type="GO" id="GO:0006355">
    <property type="term" value="P:regulation of DNA-templated transcription"/>
    <property type="evidence" value="ECO:0007669"/>
    <property type="project" value="InterPro"/>
</dbReference>
<dbReference type="RefSeq" id="WP_057660536.1">
    <property type="nucleotide sequence ID" value="NZ_LDJL01000017.1"/>
</dbReference>
<keyword evidence="2" id="KW-1185">Reference proteome</keyword>
<dbReference type="STRING" id="344882.ABB29_14710"/>
<comment type="caution">
    <text evidence="1">The sequence shown here is derived from an EMBL/GenBank/DDBJ whole genome shotgun (WGS) entry which is preliminary data.</text>
</comment>
<dbReference type="SUPFAM" id="SSF47598">
    <property type="entry name" value="Ribbon-helix-helix"/>
    <property type="match status" value="1"/>
</dbReference>